<dbReference type="EMBL" id="BLXT01000383">
    <property type="protein sequence ID" value="GFN76374.1"/>
    <property type="molecule type" value="Genomic_DNA"/>
</dbReference>
<sequence>MSPTDRNQPGPDILILHVSDGSTVGETIAGRFRGDSFNLQVELCPLNKTLMLHSGSTQLLSPLRPLVSLPGSAPVHLNHEIVKSIHRMQDWPSPSSPSSSSSSSISSLSPTWSVSKQQSPILSSALPAPCQEFNLPTEPMAKMMKKQSTEREPLANVRCGQQRTLSVLLVTPGMLKHLNTISEASRNILIELLKGRPNPVALQCFVSESELENHLEKAFGNSAFRWRHLEVGESRESFQSCMIGLMAFLEEERDMLPIPSLKRCFLFPEKPVLPGDPLYILLDSRLPESVDTSALELRISGFNDAMIARRVSELLFEFQAPGKQITKYEWADDAMSSRSE</sequence>
<proteinExistence type="predicted"/>
<protein>
    <submittedName>
        <fullName evidence="2">Uncharacterized protein</fullName>
    </submittedName>
</protein>
<comment type="caution">
    <text evidence="2">The sequence shown here is derived from an EMBL/GenBank/DDBJ whole genome shotgun (WGS) entry which is preliminary data.</text>
</comment>
<reference evidence="2 3" key="1">
    <citation type="journal article" date="2021" name="Elife">
        <title>Chloroplast acquisition without the gene transfer in kleptoplastic sea slugs, Plakobranchus ocellatus.</title>
        <authorList>
            <person name="Maeda T."/>
            <person name="Takahashi S."/>
            <person name="Yoshida T."/>
            <person name="Shimamura S."/>
            <person name="Takaki Y."/>
            <person name="Nagai Y."/>
            <person name="Toyoda A."/>
            <person name="Suzuki Y."/>
            <person name="Arimoto A."/>
            <person name="Ishii H."/>
            <person name="Satoh N."/>
            <person name="Nishiyama T."/>
            <person name="Hasebe M."/>
            <person name="Maruyama T."/>
            <person name="Minagawa J."/>
            <person name="Obokata J."/>
            <person name="Shigenobu S."/>
        </authorList>
    </citation>
    <scope>NUCLEOTIDE SEQUENCE [LARGE SCALE GENOMIC DNA]</scope>
</reference>
<accession>A0AAV3Y0Z4</accession>
<gene>
    <name evidence="2" type="ORF">PoB_000288000</name>
</gene>
<name>A0AAV3Y0Z4_9GAST</name>
<evidence type="ECO:0000313" key="3">
    <source>
        <dbReference type="Proteomes" id="UP000735302"/>
    </source>
</evidence>
<evidence type="ECO:0000313" key="2">
    <source>
        <dbReference type="EMBL" id="GFN76374.1"/>
    </source>
</evidence>
<organism evidence="2 3">
    <name type="scientific">Plakobranchus ocellatus</name>
    <dbReference type="NCBI Taxonomy" id="259542"/>
    <lineage>
        <taxon>Eukaryota</taxon>
        <taxon>Metazoa</taxon>
        <taxon>Spiralia</taxon>
        <taxon>Lophotrochozoa</taxon>
        <taxon>Mollusca</taxon>
        <taxon>Gastropoda</taxon>
        <taxon>Heterobranchia</taxon>
        <taxon>Euthyneura</taxon>
        <taxon>Panpulmonata</taxon>
        <taxon>Sacoglossa</taxon>
        <taxon>Placobranchoidea</taxon>
        <taxon>Plakobranchidae</taxon>
        <taxon>Plakobranchus</taxon>
    </lineage>
</organism>
<keyword evidence="3" id="KW-1185">Reference proteome</keyword>
<feature type="region of interest" description="Disordered" evidence="1">
    <location>
        <begin position="88"/>
        <end position="109"/>
    </location>
</feature>
<dbReference type="Proteomes" id="UP000735302">
    <property type="component" value="Unassembled WGS sequence"/>
</dbReference>
<feature type="compositionally biased region" description="Low complexity" evidence="1">
    <location>
        <begin position="92"/>
        <end position="109"/>
    </location>
</feature>
<evidence type="ECO:0000256" key="1">
    <source>
        <dbReference type="SAM" id="MobiDB-lite"/>
    </source>
</evidence>
<dbReference type="AlphaFoldDB" id="A0AAV3Y0Z4"/>